<organism evidence="1 2">
    <name type="scientific">Allofournierella massiliensis</name>
    <dbReference type="NCBI Taxonomy" id="1650663"/>
    <lineage>
        <taxon>Bacteria</taxon>
        <taxon>Bacillati</taxon>
        <taxon>Bacillota</taxon>
        <taxon>Clostridia</taxon>
        <taxon>Eubacteriales</taxon>
        <taxon>Oscillospiraceae</taxon>
        <taxon>Allofournierella</taxon>
    </lineage>
</organism>
<dbReference type="EMBL" id="SLUM01000017">
    <property type="protein sequence ID" value="TCL55335.1"/>
    <property type="molecule type" value="Genomic_DNA"/>
</dbReference>
<gene>
    <name evidence="1" type="ORF">EDD77_11765</name>
</gene>
<proteinExistence type="predicted"/>
<reference evidence="1 2" key="1">
    <citation type="submission" date="2019-03" db="EMBL/GenBank/DDBJ databases">
        <title>Genomic Encyclopedia of Type Strains, Phase IV (KMG-IV): sequencing the most valuable type-strain genomes for metagenomic binning, comparative biology and taxonomic classification.</title>
        <authorList>
            <person name="Goeker M."/>
        </authorList>
    </citation>
    <scope>NUCLEOTIDE SEQUENCE [LARGE SCALE GENOMIC DNA]</scope>
    <source>
        <strain evidence="1 2">DSM 100451</strain>
    </source>
</reference>
<protein>
    <submittedName>
        <fullName evidence="1">Uncharacterized protein</fullName>
    </submittedName>
</protein>
<dbReference type="Proteomes" id="UP000295184">
    <property type="component" value="Unassembled WGS sequence"/>
</dbReference>
<dbReference type="OrthoDB" id="1913458at2"/>
<dbReference type="STRING" id="1650663.GCA_001486665_01350"/>
<dbReference type="GeneID" id="97381857"/>
<accession>A0A4R1QSC3</accession>
<dbReference type="RefSeq" id="WP_058963802.1">
    <property type="nucleotide sequence ID" value="NZ_CABKVM010000015.1"/>
</dbReference>
<evidence type="ECO:0000313" key="2">
    <source>
        <dbReference type="Proteomes" id="UP000295184"/>
    </source>
</evidence>
<comment type="caution">
    <text evidence="1">The sequence shown here is derived from an EMBL/GenBank/DDBJ whole genome shotgun (WGS) entry which is preliminary data.</text>
</comment>
<sequence length="83" mass="9586">MVVVNETKRGQLLALLEQCAHLNADVRPRTDKGYFTVTVPPPWNGPAQRKAQEVQDRIKKWSEQYPNVICYCFDSFSTLLYVL</sequence>
<name>A0A4R1QSC3_9FIRM</name>
<evidence type="ECO:0000313" key="1">
    <source>
        <dbReference type="EMBL" id="TCL55335.1"/>
    </source>
</evidence>
<dbReference type="AlphaFoldDB" id="A0A4R1QSC3"/>